<dbReference type="EC" id="3.2.1.20" evidence="4"/>
<dbReference type="SUPFAM" id="SSF51011">
    <property type="entry name" value="Glycosyl hydrolase domain"/>
    <property type="match status" value="1"/>
</dbReference>
<gene>
    <name evidence="4" type="ORF">MNBD_GAMMA10-1256</name>
</gene>
<evidence type="ECO:0000259" key="2">
    <source>
        <dbReference type="Pfam" id="PF01055"/>
    </source>
</evidence>
<dbReference type="Gene3D" id="2.60.40.1180">
    <property type="entry name" value="Golgi alpha-mannosidase II"/>
    <property type="match status" value="2"/>
</dbReference>
<dbReference type="GO" id="GO:0005975">
    <property type="term" value="P:carbohydrate metabolic process"/>
    <property type="evidence" value="ECO:0007669"/>
    <property type="project" value="InterPro"/>
</dbReference>
<name>A0A3B0XQH1_9ZZZZ</name>
<dbReference type="InterPro" id="IPR048395">
    <property type="entry name" value="Glyco_hydro_31_C"/>
</dbReference>
<organism evidence="4">
    <name type="scientific">hydrothermal vent metagenome</name>
    <dbReference type="NCBI Taxonomy" id="652676"/>
    <lineage>
        <taxon>unclassified sequences</taxon>
        <taxon>metagenomes</taxon>
        <taxon>ecological metagenomes</taxon>
    </lineage>
</organism>
<dbReference type="AlphaFoldDB" id="A0A3B0XQH1"/>
<dbReference type="InterPro" id="IPR017853">
    <property type="entry name" value="GH"/>
</dbReference>
<dbReference type="SUPFAM" id="SSF51445">
    <property type="entry name" value="(Trans)glycosidases"/>
    <property type="match status" value="1"/>
</dbReference>
<evidence type="ECO:0000313" key="4">
    <source>
        <dbReference type="EMBL" id="VAW70725.1"/>
    </source>
</evidence>
<protein>
    <submittedName>
        <fullName evidence="4">Alpha-glucosidase</fullName>
        <ecNumber evidence="4">3.2.1.20</ecNumber>
    </submittedName>
</protein>
<feature type="non-terminal residue" evidence="4">
    <location>
        <position position="1"/>
    </location>
</feature>
<feature type="domain" description="Glycosyl hydrolase family 31 C-terminal" evidence="3">
    <location>
        <begin position="377"/>
        <end position="470"/>
    </location>
</feature>
<dbReference type="InterPro" id="IPR000322">
    <property type="entry name" value="Glyco_hydro_31_TIM"/>
</dbReference>
<dbReference type="PANTHER" id="PTHR22762">
    <property type="entry name" value="ALPHA-GLUCOSIDASE"/>
    <property type="match status" value="1"/>
</dbReference>
<evidence type="ECO:0000256" key="1">
    <source>
        <dbReference type="ARBA" id="ARBA00007806"/>
    </source>
</evidence>
<dbReference type="Pfam" id="PF21365">
    <property type="entry name" value="Glyco_hydro_31_3rd"/>
    <property type="match status" value="1"/>
</dbReference>
<proteinExistence type="inferred from homology"/>
<dbReference type="Gene3D" id="3.20.20.80">
    <property type="entry name" value="Glycosidases"/>
    <property type="match status" value="1"/>
</dbReference>
<evidence type="ECO:0000259" key="3">
    <source>
        <dbReference type="Pfam" id="PF21365"/>
    </source>
</evidence>
<reference evidence="4" key="1">
    <citation type="submission" date="2018-06" db="EMBL/GenBank/DDBJ databases">
        <authorList>
            <person name="Zhirakovskaya E."/>
        </authorList>
    </citation>
    <scope>NUCLEOTIDE SEQUENCE</scope>
</reference>
<dbReference type="InterPro" id="IPR013780">
    <property type="entry name" value="Glyco_hydro_b"/>
</dbReference>
<keyword evidence="4" id="KW-0326">Glycosidase</keyword>
<feature type="domain" description="Glycoside hydrolase family 31 TIM barrel" evidence="2">
    <location>
        <begin position="2"/>
        <end position="368"/>
    </location>
</feature>
<dbReference type="Pfam" id="PF01055">
    <property type="entry name" value="Glyco_hydro_31_2nd"/>
    <property type="match status" value="1"/>
</dbReference>
<dbReference type="GO" id="GO:0004558">
    <property type="term" value="F:alpha-1,4-glucosidase activity"/>
    <property type="evidence" value="ECO:0007669"/>
    <property type="project" value="UniProtKB-EC"/>
</dbReference>
<keyword evidence="4" id="KW-0378">Hydrolase</keyword>
<dbReference type="EMBL" id="UOFJ01000549">
    <property type="protein sequence ID" value="VAW70725.1"/>
    <property type="molecule type" value="Genomic_DNA"/>
</dbReference>
<comment type="similarity">
    <text evidence="1">Belongs to the glycosyl hydrolase 31 family.</text>
</comment>
<sequence length="512" mass="57908">NNYRTFTSSPEKFPYPEEMFSQLHNSGFKCSTNITGIISANPLDENGNRYTPYPTRDSIVSISEDNQISVNSDKMVPFIYNTREGRGESPELFIANENYGDNNGFNPNKYPTPMFPDGQNSLGTYGFYSDMGREDVQKWWGQQYDYLLSLGLDMVWQDMTCPAVVPNLDNETPDKTLPLNLMMTDTVSDEYKANAEIHNAFALNLIKATWNGISELRNSKIYKNSEADSNGFNGRAYNYKKRSFIIARGGYAGVHRYAASWTGDSASSWDFLKINIPEVLNFGLSGQPMSGCDVGGFAVGSGSEGGGVTNYELFTRWMTMSAFLPWFRNHYDGYVKTFQEPYRYAEPVASNCRKYIEIRYRLIQLFYDAMYQNTQNGLPVARALFVNDPNDPEVYNHVNDQFFVGDSLLIAPVVDQGSVNRSIYLPKGSQWYVYSDNTKPLGGPTDGGTTQSWYVPLSLVPMYVREGAVLPHRELEQYIGELDSNPITFNIYPGKDTTYTLYQDDHVSTDNV</sequence>
<accession>A0A3B0XQH1</accession>
<feature type="non-terminal residue" evidence="4">
    <location>
        <position position="512"/>
    </location>
</feature>
<dbReference type="PANTHER" id="PTHR22762:SF120">
    <property type="entry name" value="HETEROGLYCAN GLUCOSIDASE 1"/>
    <property type="match status" value="1"/>
</dbReference>